<comment type="caution">
    <text evidence="3">The sequence shown here is derived from an EMBL/GenBank/DDBJ whole genome shotgun (WGS) entry which is preliminary data.</text>
</comment>
<name>A0AAV1Z609_9ARAC</name>
<feature type="transmembrane region" description="Helical" evidence="2">
    <location>
        <begin position="282"/>
        <end position="303"/>
    </location>
</feature>
<feature type="coiled-coil region" evidence="1">
    <location>
        <begin position="107"/>
        <end position="134"/>
    </location>
</feature>
<evidence type="ECO:0000256" key="2">
    <source>
        <dbReference type="SAM" id="Phobius"/>
    </source>
</evidence>
<accession>A0AAV1Z609</accession>
<keyword evidence="2" id="KW-0812">Transmembrane</keyword>
<gene>
    <name evidence="3" type="ORF">LARSCL_LOCUS3279</name>
</gene>
<organism evidence="3 4">
    <name type="scientific">Larinioides sclopetarius</name>
    <dbReference type="NCBI Taxonomy" id="280406"/>
    <lineage>
        <taxon>Eukaryota</taxon>
        <taxon>Metazoa</taxon>
        <taxon>Ecdysozoa</taxon>
        <taxon>Arthropoda</taxon>
        <taxon>Chelicerata</taxon>
        <taxon>Arachnida</taxon>
        <taxon>Araneae</taxon>
        <taxon>Araneomorphae</taxon>
        <taxon>Entelegynae</taxon>
        <taxon>Araneoidea</taxon>
        <taxon>Araneidae</taxon>
        <taxon>Larinioides</taxon>
    </lineage>
</organism>
<evidence type="ECO:0000313" key="3">
    <source>
        <dbReference type="EMBL" id="CAL1266783.1"/>
    </source>
</evidence>
<dbReference type="EMBL" id="CAXIEN010000024">
    <property type="protein sequence ID" value="CAL1266783.1"/>
    <property type="molecule type" value="Genomic_DNA"/>
</dbReference>
<keyword evidence="2" id="KW-1133">Transmembrane helix</keyword>
<keyword evidence="1" id="KW-0175">Coiled coil</keyword>
<reference evidence="3 4" key="1">
    <citation type="submission" date="2024-04" db="EMBL/GenBank/DDBJ databases">
        <authorList>
            <person name="Rising A."/>
            <person name="Reimegard J."/>
            <person name="Sonavane S."/>
            <person name="Akerstrom W."/>
            <person name="Nylinder S."/>
            <person name="Hedman E."/>
            <person name="Kallberg Y."/>
        </authorList>
    </citation>
    <scope>NUCLEOTIDE SEQUENCE [LARGE SCALE GENOMIC DNA]</scope>
</reference>
<feature type="transmembrane region" description="Helical" evidence="2">
    <location>
        <begin position="61"/>
        <end position="80"/>
    </location>
</feature>
<protein>
    <recommendedName>
        <fullName evidence="5">Gustatory receptor</fullName>
    </recommendedName>
</protein>
<dbReference type="Proteomes" id="UP001497382">
    <property type="component" value="Unassembled WGS sequence"/>
</dbReference>
<evidence type="ECO:0000256" key="1">
    <source>
        <dbReference type="SAM" id="Coils"/>
    </source>
</evidence>
<feature type="transmembrane region" description="Helical" evidence="2">
    <location>
        <begin position="253"/>
        <end position="276"/>
    </location>
</feature>
<feature type="transmembrane region" description="Helical" evidence="2">
    <location>
        <begin position="197"/>
        <end position="219"/>
    </location>
</feature>
<feature type="transmembrane region" description="Helical" evidence="2">
    <location>
        <begin position="86"/>
        <end position="107"/>
    </location>
</feature>
<keyword evidence="4" id="KW-1185">Reference proteome</keyword>
<proteinExistence type="predicted"/>
<feature type="transmembrane region" description="Helical" evidence="2">
    <location>
        <begin position="143"/>
        <end position="163"/>
    </location>
</feature>
<sequence>MKGLVLGSNVKQFLPDESGSNENPTLRKNEAFKMKDIFRPILFLFLLCGIDMAIPKRRWVTAFSILFHFMCLGVIVFKIICISLQFQWSIFVTILVKMTSLLLWWFVRTKREKIQELIEELDHVKEEMEQSDFKEALKRSKMAAVFALLVICLQPFVLSLRYLTDQEESIACTLIHASSKRSIQSVLGVFLHESASIYVNTSITYALALFYSLYCHIFASSLRDSDRSVSCAFHLYQQVIKIFKEMEDALSSLIFIAFAHFLVSLFKDMIVLVIVLQNGKVWNFLSYGVDFLIIGALTTVAVLSADELQSRANILRRFLSTFVPYDLRISCARILEDKEDLKLTDLKEAFPG</sequence>
<feature type="transmembrane region" description="Helical" evidence="2">
    <location>
        <begin position="37"/>
        <end position="54"/>
    </location>
</feature>
<evidence type="ECO:0000313" key="4">
    <source>
        <dbReference type="Proteomes" id="UP001497382"/>
    </source>
</evidence>
<dbReference type="AlphaFoldDB" id="A0AAV1Z609"/>
<keyword evidence="2" id="KW-0472">Membrane</keyword>
<evidence type="ECO:0008006" key="5">
    <source>
        <dbReference type="Google" id="ProtNLM"/>
    </source>
</evidence>